<dbReference type="AlphaFoldDB" id="F8SHC2"/>
<dbReference type="EMBL" id="HQ620250">
    <property type="protein sequence ID" value="AEH99995.1"/>
    <property type="molecule type" value="Genomic_DNA"/>
</dbReference>
<feature type="region of interest" description="Disordered" evidence="1">
    <location>
        <begin position="69"/>
        <end position="99"/>
    </location>
</feature>
<feature type="region of interest" description="Disordered" evidence="1">
    <location>
        <begin position="120"/>
        <end position="144"/>
    </location>
</feature>
<evidence type="ECO:0000313" key="4">
    <source>
        <dbReference type="EMBL" id="AEI00004.1"/>
    </source>
</evidence>
<evidence type="ECO:0000313" key="2">
    <source>
        <dbReference type="EMBL" id="AEH99995.1"/>
    </source>
</evidence>
<dbReference type="EMBL" id="HQ620258">
    <property type="protein sequence ID" value="AEI00004.1"/>
    <property type="molecule type" value="Genomic_DNA"/>
</dbReference>
<feature type="compositionally biased region" description="Acidic residues" evidence="1">
    <location>
        <begin position="75"/>
        <end position="90"/>
    </location>
</feature>
<gene>
    <name evidence="4" type="primary">Tsx</name>
</gene>
<evidence type="ECO:0000313" key="3">
    <source>
        <dbReference type="EMBL" id="AEI00003.1"/>
    </source>
</evidence>
<dbReference type="EMBL" id="HQ620257">
    <property type="protein sequence ID" value="AEI00003.1"/>
    <property type="molecule type" value="Genomic_DNA"/>
</dbReference>
<dbReference type="InterPro" id="IPR035352">
    <property type="entry name" value="TSX"/>
</dbReference>
<organism evidence="4">
    <name type="scientific">Mus musculus domesticus</name>
    <name type="common">western European house mouse</name>
    <dbReference type="NCBI Taxonomy" id="10092"/>
    <lineage>
        <taxon>Eukaryota</taxon>
        <taxon>Metazoa</taxon>
        <taxon>Chordata</taxon>
        <taxon>Craniata</taxon>
        <taxon>Vertebrata</taxon>
        <taxon>Euteleostomi</taxon>
        <taxon>Mammalia</taxon>
        <taxon>Eutheria</taxon>
        <taxon>Euarchontoglires</taxon>
        <taxon>Glires</taxon>
        <taxon>Rodentia</taxon>
        <taxon>Myomorpha</taxon>
        <taxon>Muroidea</taxon>
        <taxon>Muridae</taxon>
        <taxon>Murinae</taxon>
        <taxon>Mus</taxon>
        <taxon>Mus</taxon>
    </lineage>
</organism>
<accession>F8SHC2</accession>
<feature type="region of interest" description="Disordered" evidence="1">
    <location>
        <begin position="1"/>
        <end position="21"/>
    </location>
</feature>
<evidence type="ECO:0000256" key="1">
    <source>
        <dbReference type="SAM" id="MobiDB-lite"/>
    </source>
</evidence>
<sequence length="144" mass="15950">MSEKQSPKTSEAECSAMDLPEFEDEENWLFKVLGFQPGPSSALDDDTDDQADEPLSAAEFLHLQDILQEDKVSSTDDEDTCQAGCTEDDETSHSDRDIDNNVKVITGNIKASPSMYMEMFTDQNPQADQDLEETESDGAMNPTD</sequence>
<dbReference type="Pfam" id="PF17397">
    <property type="entry name" value="TSX"/>
    <property type="match status" value="1"/>
</dbReference>
<name>F8SHC2_MOUSE</name>
<protein>
    <submittedName>
        <fullName evidence="4">Testis-specific X-linked protein</fullName>
    </submittedName>
</protein>
<evidence type="ECO:0000313" key="5">
    <source>
        <dbReference type="EMBL" id="AEI00006.1"/>
    </source>
</evidence>
<proteinExistence type="predicted"/>
<dbReference type="EMBL" id="HQ620260">
    <property type="protein sequence ID" value="AEI00006.1"/>
    <property type="molecule type" value="Genomic_DNA"/>
</dbReference>
<reference evidence="4" key="1">
    <citation type="journal article" date="2011" name="Mol. Biol. Evol.">
        <title>Extraordinary Sequence Divergence at Tsga8, an X-linked Gene Involved in Mouse Spermiogenesis.</title>
        <authorList>
            <person name="Good J.M."/>
            <person name="Vanderpool D."/>
            <person name="Smith K.L."/>
            <person name="Nachman M.W."/>
        </authorList>
    </citation>
    <scope>NUCLEOTIDE SEQUENCE</scope>
    <source>
        <strain evidence="2">MWN1195</strain>
        <strain evidence="3">MWN1269</strain>
        <strain evidence="4">MWN1272</strain>
        <strain evidence="5">MWN1280</strain>
    </source>
</reference>